<accession>A0A0B7ILF3</accession>
<dbReference type="PROSITE" id="PS51257">
    <property type="entry name" value="PROKAR_LIPOPROTEIN"/>
    <property type="match status" value="1"/>
</dbReference>
<proteinExistence type="predicted"/>
<evidence type="ECO:0008006" key="4">
    <source>
        <dbReference type="Google" id="ProtNLM"/>
    </source>
</evidence>
<dbReference type="AlphaFoldDB" id="A0A0B7ILF3"/>
<organism evidence="2 3">
    <name type="scientific">Capnocytophaga canis</name>
    <dbReference type="NCBI Taxonomy" id="1848903"/>
    <lineage>
        <taxon>Bacteria</taxon>
        <taxon>Pseudomonadati</taxon>
        <taxon>Bacteroidota</taxon>
        <taxon>Flavobacteriia</taxon>
        <taxon>Flavobacteriales</taxon>
        <taxon>Flavobacteriaceae</taxon>
        <taxon>Capnocytophaga</taxon>
    </lineage>
</organism>
<evidence type="ECO:0000313" key="2">
    <source>
        <dbReference type="EMBL" id="CEN52680.1"/>
    </source>
</evidence>
<name>A0A0B7ILF3_9FLAO</name>
<feature type="chain" id="PRO_5002116794" description="Lipocalin-like domain-containing protein" evidence="1">
    <location>
        <begin position="20"/>
        <end position="164"/>
    </location>
</feature>
<dbReference type="Proteomes" id="UP000038200">
    <property type="component" value="Unassembled WGS sequence"/>
</dbReference>
<feature type="signal peptide" evidence="1">
    <location>
        <begin position="1"/>
        <end position="19"/>
    </location>
</feature>
<reference evidence="2 3" key="1">
    <citation type="submission" date="2015-01" db="EMBL/GenBank/DDBJ databases">
        <authorList>
            <person name="Xiang T."/>
            <person name="Song Y."/>
            <person name="Huang L."/>
            <person name="Wang B."/>
            <person name="Wu P."/>
        </authorList>
    </citation>
    <scope>NUCLEOTIDE SEQUENCE [LARGE SCALE GENOMIC DNA]</scope>
    <source>
        <strain evidence="2 3">CcD93</strain>
    </source>
</reference>
<dbReference type="RefSeq" id="WP_042007371.1">
    <property type="nucleotide sequence ID" value="NZ_CDOL01000201.1"/>
</dbReference>
<evidence type="ECO:0000256" key="1">
    <source>
        <dbReference type="SAM" id="SignalP"/>
    </source>
</evidence>
<dbReference type="EMBL" id="CDOL01000201">
    <property type="protein sequence ID" value="CEN52680.1"/>
    <property type="molecule type" value="Genomic_DNA"/>
</dbReference>
<sequence>MKALYTLLIGLLIVGCNNAGQQVSNVETKEEISTTDVDSTDELLGSYTIKLGGKEKSFGIDKDETGKYTFIEGKGKGNELVPIKVNDIEIKELTYLVDFFGTDNIGNIIEAVAKVYPSGSTTLIIIKTKKQVSIHGKKLNTKYLLFVSSMGANIAPYEMYKIED</sequence>
<gene>
    <name evidence="2" type="ORF">CCAND93_280009</name>
</gene>
<protein>
    <recommendedName>
        <fullName evidence="4">Lipocalin-like domain-containing protein</fullName>
    </recommendedName>
</protein>
<keyword evidence="1" id="KW-0732">Signal</keyword>
<evidence type="ECO:0000313" key="3">
    <source>
        <dbReference type="Proteomes" id="UP000038200"/>
    </source>
</evidence>